<dbReference type="PANTHER" id="PTHR46833:SF1">
    <property type="entry name" value="TELOMERIC REPEAT-BINDING FACTOR 2"/>
    <property type="match status" value="1"/>
</dbReference>
<dbReference type="HOGENOM" id="CLU_511230_0_0_1"/>
<dbReference type="OMA" id="SESKIMH"/>
<evidence type="ECO:0000259" key="2">
    <source>
        <dbReference type="PROSITE" id="PS50090"/>
    </source>
</evidence>
<feature type="compositionally biased region" description="Polar residues" evidence="1">
    <location>
        <begin position="342"/>
        <end position="360"/>
    </location>
</feature>
<dbReference type="PROSITE" id="PS50090">
    <property type="entry name" value="MYB_LIKE"/>
    <property type="match status" value="1"/>
</dbReference>
<dbReference type="CDD" id="cd11660">
    <property type="entry name" value="SANT_TRF"/>
    <property type="match status" value="1"/>
</dbReference>
<dbReference type="PANTHER" id="PTHR46833">
    <property type="entry name" value="TELOMERIC REPEAT-BINDING FACTOR 2 TERF2"/>
    <property type="match status" value="1"/>
</dbReference>
<feature type="domain" description="Myb-like" evidence="2">
    <location>
        <begin position="483"/>
        <end position="532"/>
    </location>
</feature>
<dbReference type="InterPro" id="IPR030657">
    <property type="entry name" value="TERF2"/>
</dbReference>
<dbReference type="GO" id="GO:0000781">
    <property type="term" value="C:chromosome, telomeric region"/>
    <property type="evidence" value="ECO:0007669"/>
    <property type="project" value="InterPro"/>
</dbReference>
<dbReference type="eggNOG" id="ENOG502RYK3">
    <property type="taxonomic scope" value="Eukaryota"/>
</dbReference>
<dbReference type="Proteomes" id="UP000001593">
    <property type="component" value="Unassembled WGS sequence"/>
</dbReference>
<protein>
    <submittedName>
        <fullName evidence="4">Uncharacterized protein</fullName>
    </submittedName>
</protein>
<dbReference type="InterPro" id="IPR009057">
    <property type="entry name" value="Homeodomain-like_sf"/>
</dbReference>
<sequence>MADFTSELASFFQRQKLVLSLDFYMDQLWQQFSNGEPLNKSMLAFVRDVFVKARDKLTEDAHKKLLVTRFFCGIAEAKKVLNNGEVSYIPLPTACLRTLKHVCELYPYSITEKKQMFWKLLEEISLTAFRAGDRELATSRFEQCCEEVEEESEDIKVLLETVNPEELSRILKKHPYDKFLNYCYLFLKPIWEQYDRPLLEKGSFALLLQYIIGEASLGDEDHVSPSLIELFDEYMDPKKEIPSLSRKRQTPSKRLFGHSNDNNASLFTKTTKTINALKESSKALGDLIKNRRSSEEIDDTDERNDELEEKDPLSPSSGAKDDSSKRKQEIQQHKFGDHPYITNPQPSTRYGHPSTRSTLQLGMVTPPPGMVTLPPGMVPIPPGMVTLPPGMVIPLPGMVTLPPGMVTLPPGMVTLPPGMVTPPPGMVTHFTSGISSNNVQVKRKWNSVQEDAEEVEWTDDEDDLPQPIKLPDFSEKIYTYQGRHTWTESELKWLEEGVELFGKGHWSKILRRFPFPKYRTSVHLKDKWRNLNG</sequence>
<dbReference type="InterPro" id="IPR001005">
    <property type="entry name" value="SANT/Myb"/>
</dbReference>
<feature type="domain" description="HTH myb-type" evidence="3">
    <location>
        <begin position="483"/>
        <end position="533"/>
    </location>
</feature>
<evidence type="ECO:0000256" key="1">
    <source>
        <dbReference type="SAM" id="MobiDB-lite"/>
    </source>
</evidence>
<dbReference type="AlphaFoldDB" id="A7RH32"/>
<evidence type="ECO:0000313" key="5">
    <source>
        <dbReference type="Proteomes" id="UP000001593"/>
    </source>
</evidence>
<keyword evidence="5" id="KW-1185">Reference proteome</keyword>
<evidence type="ECO:0000313" key="4">
    <source>
        <dbReference type="EMBL" id="EDO49284.1"/>
    </source>
</evidence>
<dbReference type="SMART" id="SM00717">
    <property type="entry name" value="SANT"/>
    <property type="match status" value="1"/>
</dbReference>
<dbReference type="EMBL" id="DS469510">
    <property type="protein sequence ID" value="EDO49284.1"/>
    <property type="molecule type" value="Genomic_DNA"/>
</dbReference>
<dbReference type="PROSITE" id="PS51294">
    <property type="entry name" value="HTH_MYB"/>
    <property type="match status" value="1"/>
</dbReference>
<feature type="region of interest" description="Disordered" evidence="1">
    <location>
        <begin position="289"/>
        <end position="362"/>
    </location>
</feature>
<dbReference type="InterPro" id="IPR017930">
    <property type="entry name" value="Myb_dom"/>
</dbReference>
<feature type="compositionally biased region" description="Acidic residues" evidence="1">
    <location>
        <begin position="296"/>
        <end position="309"/>
    </location>
</feature>
<name>A7RH32_NEMVE</name>
<dbReference type="Gene3D" id="1.25.40.210">
    <property type="entry name" value="Telomere repeat-binding factor, dimerisation domain"/>
    <property type="match status" value="1"/>
</dbReference>
<dbReference type="InterPro" id="IPR036507">
    <property type="entry name" value="Telomere_rpt-bd_fac_dimer_sf"/>
</dbReference>
<dbReference type="SUPFAM" id="SSF46689">
    <property type="entry name" value="Homeodomain-like"/>
    <property type="match status" value="1"/>
</dbReference>
<dbReference type="GO" id="GO:0005634">
    <property type="term" value="C:nucleus"/>
    <property type="evidence" value="ECO:0007669"/>
    <property type="project" value="InterPro"/>
</dbReference>
<feature type="region of interest" description="Disordered" evidence="1">
    <location>
        <begin position="241"/>
        <end position="262"/>
    </location>
</feature>
<evidence type="ECO:0000259" key="3">
    <source>
        <dbReference type="PROSITE" id="PS51294"/>
    </source>
</evidence>
<organism evidence="4 5">
    <name type="scientific">Nematostella vectensis</name>
    <name type="common">Starlet sea anemone</name>
    <dbReference type="NCBI Taxonomy" id="45351"/>
    <lineage>
        <taxon>Eukaryota</taxon>
        <taxon>Metazoa</taxon>
        <taxon>Cnidaria</taxon>
        <taxon>Anthozoa</taxon>
        <taxon>Hexacorallia</taxon>
        <taxon>Actiniaria</taxon>
        <taxon>Edwardsiidae</taxon>
        <taxon>Nematostella</taxon>
    </lineage>
</organism>
<dbReference type="InParanoid" id="A7RH32"/>
<dbReference type="STRING" id="45351.A7RH32"/>
<feature type="compositionally biased region" description="Basic and acidic residues" evidence="1">
    <location>
        <begin position="319"/>
        <end position="337"/>
    </location>
</feature>
<accession>A7RH32</accession>
<proteinExistence type="predicted"/>
<dbReference type="Gene3D" id="1.10.246.220">
    <property type="match status" value="1"/>
</dbReference>
<reference evidence="4 5" key="1">
    <citation type="journal article" date="2007" name="Science">
        <title>Sea anemone genome reveals ancestral eumetazoan gene repertoire and genomic organization.</title>
        <authorList>
            <person name="Putnam N.H."/>
            <person name="Srivastava M."/>
            <person name="Hellsten U."/>
            <person name="Dirks B."/>
            <person name="Chapman J."/>
            <person name="Salamov A."/>
            <person name="Terry A."/>
            <person name="Shapiro H."/>
            <person name="Lindquist E."/>
            <person name="Kapitonov V.V."/>
            <person name="Jurka J."/>
            <person name="Genikhovich G."/>
            <person name="Grigoriev I.V."/>
            <person name="Lucas S.M."/>
            <person name="Steele R.E."/>
            <person name="Finnerty J.R."/>
            <person name="Technau U."/>
            <person name="Martindale M.Q."/>
            <person name="Rokhsar D.S."/>
        </authorList>
    </citation>
    <scope>NUCLEOTIDE SEQUENCE [LARGE SCALE GENOMIC DNA]</scope>
    <source>
        <strain evidence="5">CH2 X CH6</strain>
    </source>
</reference>
<dbReference type="GO" id="GO:0031848">
    <property type="term" value="P:protection from non-homologous end joining at telomere"/>
    <property type="evidence" value="ECO:0007669"/>
    <property type="project" value="InterPro"/>
</dbReference>
<dbReference type="Pfam" id="PF00249">
    <property type="entry name" value="Myb_DNA-binding"/>
    <property type="match status" value="1"/>
</dbReference>
<gene>
    <name evidence="4" type="ORF">NEMVEDRAFT_v1g238213</name>
</gene>
<dbReference type="GO" id="GO:0042162">
    <property type="term" value="F:telomeric DNA binding"/>
    <property type="evidence" value="ECO:0007669"/>
    <property type="project" value="InterPro"/>
</dbReference>